<dbReference type="SMART" id="SM00184">
    <property type="entry name" value="RING"/>
    <property type="match status" value="1"/>
</dbReference>
<dbReference type="AlphaFoldDB" id="A0A0N0DS51"/>
<dbReference type="InterPro" id="IPR001841">
    <property type="entry name" value="Znf_RING"/>
</dbReference>
<dbReference type="PROSITE" id="PS50089">
    <property type="entry name" value="ZF_RING_2"/>
    <property type="match status" value="1"/>
</dbReference>
<evidence type="ECO:0000256" key="2">
    <source>
        <dbReference type="ARBA" id="ARBA00022771"/>
    </source>
</evidence>
<evidence type="ECO:0000256" key="5">
    <source>
        <dbReference type="SAM" id="MobiDB-lite"/>
    </source>
</evidence>
<dbReference type="OMA" id="PHENAND"/>
<dbReference type="InterPro" id="IPR013083">
    <property type="entry name" value="Znf_RING/FYVE/PHD"/>
</dbReference>
<dbReference type="RefSeq" id="XP_015654027.1">
    <property type="nucleotide sequence ID" value="XM_015807488.1"/>
</dbReference>
<keyword evidence="8" id="KW-1185">Reference proteome</keyword>
<gene>
    <name evidence="7" type="ORF">ABB37_08465</name>
</gene>
<organism evidence="7 8">
    <name type="scientific">Leptomonas pyrrhocoris</name>
    <name type="common">Firebug parasite</name>
    <dbReference type="NCBI Taxonomy" id="157538"/>
    <lineage>
        <taxon>Eukaryota</taxon>
        <taxon>Discoba</taxon>
        <taxon>Euglenozoa</taxon>
        <taxon>Kinetoplastea</taxon>
        <taxon>Metakinetoplastina</taxon>
        <taxon>Trypanosomatida</taxon>
        <taxon>Trypanosomatidae</taxon>
        <taxon>Leishmaniinae</taxon>
        <taxon>Leptomonas</taxon>
    </lineage>
</organism>
<dbReference type="SUPFAM" id="SSF57850">
    <property type="entry name" value="RING/U-box"/>
    <property type="match status" value="1"/>
</dbReference>
<evidence type="ECO:0000256" key="1">
    <source>
        <dbReference type="ARBA" id="ARBA00022723"/>
    </source>
</evidence>
<dbReference type="OrthoDB" id="1305878at2759"/>
<dbReference type="GeneID" id="26908749"/>
<evidence type="ECO:0000256" key="3">
    <source>
        <dbReference type="ARBA" id="ARBA00022833"/>
    </source>
</evidence>
<evidence type="ECO:0000313" key="8">
    <source>
        <dbReference type="Proteomes" id="UP000037923"/>
    </source>
</evidence>
<dbReference type="InterPro" id="IPR017907">
    <property type="entry name" value="Znf_RING_CS"/>
</dbReference>
<dbReference type="RefSeq" id="XP_015654026.1">
    <property type="nucleotide sequence ID" value="XM_015807487.1"/>
</dbReference>
<evidence type="ECO:0000259" key="6">
    <source>
        <dbReference type="PROSITE" id="PS50089"/>
    </source>
</evidence>
<feature type="compositionally biased region" description="Pro residues" evidence="5">
    <location>
        <begin position="13"/>
        <end position="22"/>
    </location>
</feature>
<keyword evidence="3" id="KW-0862">Zinc</keyword>
<dbReference type="EMBL" id="LGTL01000024">
    <property type="protein sequence ID" value="KPA75587.1"/>
    <property type="molecule type" value="Genomic_DNA"/>
</dbReference>
<name>A0A0N0DS51_LEPPY</name>
<reference evidence="7 8" key="1">
    <citation type="submission" date="2015-07" db="EMBL/GenBank/DDBJ databases">
        <title>High-quality genome of monoxenous trypanosomatid Leptomonas pyrrhocoris.</title>
        <authorList>
            <person name="Flegontov P."/>
            <person name="Butenko A."/>
            <person name="Firsov S."/>
            <person name="Vlcek C."/>
            <person name="Logacheva M.D."/>
            <person name="Field M."/>
            <person name="Filatov D."/>
            <person name="Flegontova O."/>
            <person name="Gerasimov E."/>
            <person name="Jackson A.P."/>
            <person name="Kelly S."/>
            <person name="Opperdoes F."/>
            <person name="O'Reilly A."/>
            <person name="Votypka J."/>
            <person name="Yurchenko V."/>
            <person name="Lukes J."/>
        </authorList>
    </citation>
    <scope>NUCLEOTIDE SEQUENCE [LARGE SCALE GENOMIC DNA]</scope>
    <source>
        <strain evidence="7">H10</strain>
    </source>
</reference>
<dbReference type="GO" id="GO:0008270">
    <property type="term" value="F:zinc ion binding"/>
    <property type="evidence" value="ECO:0007669"/>
    <property type="project" value="UniProtKB-KW"/>
</dbReference>
<dbReference type="EMBL" id="LGTL01000024">
    <property type="protein sequence ID" value="KPA75588.1"/>
    <property type="molecule type" value="Genomic_DNA"/>
</dbReference>
<comment type="caution">
    <text evidence="7">The sequence shown here is derived from an EMBL/GenBank/DDBJ whole genome shotgun (WGS) entry which is preliminary data.</text>
</comment>
<accession>A0A0N0DS51</accession>
<evidence type="ECO:0000256" key="4">
    <source>
        <dbReference type="PROSITE-ProRule" id="PRU00175"/>
    </source>
</evidence>
<dbReference type="Pfam" id="PF13920">
    <property type="entry name" value="zf-C3HC4_3"/>
    <property type="match status" value="1"/>
</dbReference>
<feature type="domain" description="RING-type" evidence="6">
    <location>
        <begin position="151"/>
        <end position="218"/>
    </location>
</feature>
<feature type="compositionally biased region" description="Low complexity" evidence="5">
    <location>
        <begin position="260"/>
        <end position="276"/>
    </location>
</feature>
<keyword evidence="1" id="KW-0479">Metal-binding</keyword>
<dbReference type="Proteomes" id="UP000037923">
    <property type="component" value="Unassembled WGS sequence"/>
</dbReference>
<dbReference type="Gene3D" id="3.30.40.10">
    <property type="entry name" value="Zinc/RING finger domain, C3HC4 (zinc finger)"/>
    <property type="match status" value="1"/>
</dbReference>
<feature type="compositionally biased region" description="Basic and acidic residues" evidence="5">
    <location>
        <begin position="293"/>
        <end position="302"/>
    </location>
</feature>
<evidence type="ECO:0000313" key="7">
    <source>
        <dbReference type="EMBL" id="KPA75588.1"/>
    </source>
</evidence>
<keyword evidence="2 4" id="KW-0863">Zinc-finger</keyword>
<sequence length="450" mass="48091">MGFVLSSGAALRPTPPPSPEPPSNGRTLFHEALFLNSQNALGTQNLNQVVRSVFDVISAGPPAALPSPPNLRSSSGRRGPQVFMSSSGNADALFLIAALGRMTELLRQMEEHGSQRPAAPEVVRSIARCLLTARLARALSSLRHSPDNSSCTICCRTFHEMLAGEAILAERDEEESQSKSSAAVGGLPDVLLFPCHHAFCSTCAEQWLTQSDLCPNCRQSVTAVMKESPRGAVPQWWLDATRDDPSSSEEAEESAHTDTQSQSQPQEQSQSKPQPQEQEHEEQQADSAAATVDGEKQVKQEDETGDDDDGSQSSRRQTAELLPSTADAGDGTSPVLKSTRLQPRLLSASYRALRAGEEEVAERPQQRRLSGMPQGARTQGRRWQSDAVADRTDGAGGVEARNAGVMALGGTPSASETALEGSQEGDAFVEEVGLPSAARWMPHTPPSPPS</sequence>
<feature type="region of interest" description="Disordered" evidence="5">
    <location>
        <begin position="1"/>
        <end position="26"/>
    </location>
</feature>
<protein>
    <recommendedName>
        <fullName evidence="6">RING-type domain-containing protein</fullName>
    </recommendedName>
</protein>
<dbReference type="VEuPathDB" id="TriTrypDB:LpyrH10_24_1050"/>
<feature type="region of interest" description="Disordered" evidence="5">
    <location>
        <begin position="234"/>
        <end position="343"/>
    </location>
</feature>
<dbReference type="PROSITE" id="PS00518">
    <property type="entry name" value="ZF_RING_1"/>
    <property type="match status" value="1"/>
</dbReference>
<proteinExistence type="predicted"/>
<feature type="region of interest" description="Disordered" evidence="5">
    <location>
        <begin position="357"/>
        <end position="398"/>
    </location>
</feature>